<dbReference type="SMART" id="SM00052">
    <property type="entry name" value="EAL"/>
    <property type="match status" value="1"/>
</dbReference>
<evidence type="ECO:0000313" key="4">
    <source>
        <dbReference type="Proteomes" id="UP000605148"/>
    </source>
</evidence>
<evidence type="ECO:0000259" key="1">
    <source>
        <dbReference type="PROSITE" id="PS50883"/>
    </source>
</evidence>
<feature type="domain" description="GGDEF" evidence="2">
    <location>
        <begin position="289"/>
        <end position="422"/>
    </location>
</feature>
<evidence type="ECO:0000313" key="3">
    <source>
        <dbReference type="EMBL" id="GGB45507.1"/>
    </source>
</evidence>
<gene>
    <name evidence="3" type="ORF">GCM10011316_16960</name>
</gene>
<comment type="caution">
    <text evidence="3">The sequence shown here is derived from an EMBL/GenBank/DDBJ whole genome shotgun (WGS) entry which is preliminary data.</text>
</comment>
<dbReference type="EMBL" id="BMFA01000004">
    <property type="protein sequence ID" value="GGB45507.1"/>
    <property type="molecule type" value="Genomic_DNA"/>
</dbReference>
<dbReference type="SMART" id="SM00267">
    <property type="entry name" value="GGDEF"/>
    <property type="match status" value="1"/>
</dbReference>
<proteinExistence type="predicted"/>
<protein>
    <submittedName>
        <fullName evidence="3">GGDEF-domain containing protein</fullName>
    </submittedName>
</protein>
<organism evidence="3 4">
    <name type="scientific">Roseibium aquae</name>
    <dbReference type="NCBI Taxonomy" id="1323746"/>
    <lineage>
        <taxon>Bacteria</taxon>
        <taxon>Pseudomonadati</taxon>
        <taxon>Pseudomonadota</taxon>
        <taxon>Alphaproteobacteria</taxon>
        <taxon>Hyphomicrobiales</taxon>
        <taxon>Stappiaceae</taxon>
        <taxon>Roseibium</taxon>
    </lineage>
</organism>
<sequence length="691" mass="76759">MKSEMQDLPRPAASLSWPFPDKPGSGDGFDLARRLRHAIWVYDIDRCRVVLANAAALHLWKASSEAELAARDLSKDMSTTVANRLKQYQAGFEESDATFSELWTLYPHGEPVSVDVIYTGYRLPDGRVAMMCEATGIAEDTPETLRSAEALLHTDVMISLFAASGRELYMNPAARNTWRSESTHLSDIFVDPHDLECILRDVELNGDARRVVRIKTDAGLAWHDMSLKSCRDAATGEPATLVTSIDVSELKRARDRAAYLADKDQLTGCYNRSYLQRHLDALGREDRGAPIALLYLDLDKFKQTNDRYGHDAGDKLLVETAQRIMTCLTDADLLARIGGDEFIVLLFGADSSSELNDRIDRIRDAVCQPISYKTVMIEVTTSIGVARLPVDDLDCEKYVRHADIALYESKRLGRNRWSLFTDDMGRIAGERLRTEEELASAFRLGEIVLHVQPCVDLVSGQVVSAEVLARWLHPKRGLLLPVDFIGVCEETGLIEALDHFVLEQGCALAKLWKKAGLNIGLSLNVSPRQFLDDGFMSALALHARDPDFVPGSIQLEITESVLAEDQDQVAGRLRKMTTLGYRIAVDDFGTGYSNLAYISKFPISCIKIDKSFTETIPDSVPVIRLIQRLAEEIGAHTVAEGIEDTAALETLSQIGCRQIQGNYFSAPIPVTDIREAVRRIERRIATAASGR</sequence>
<dbReference type="PROSITE" id="PS50887">
    <property type="entry name" value="GGDEF"/>
    <property type="match status" value="1"/>
</dbReference>
<name>A0A916WZI3_9HYPH</name>
<dbReference type="InterPro" id="IPR000160">
    <property type="entry name" value="GGDEF_dom"/>
</dbReference>
<dbReference type="SUPFAM" id="SSF55785">
    <property type="entry name" value="PYP-like sensor domain (PAS domain)"/>
    <property type="match status" value="1"/>
</dbReference>
<dbReference type="CDD" id="cd01949">
    <property type="entry name" value="GGDEF"/>
    <property type="match status" value="1"/>
</dbReference>
<dbReference type="Pfam" id="PF00990">
    <property type="entry name" value="GGDEF"/>
    <property type="match status" value="1"/>
</dbReference>
<dbReference type="Pfam" id="PF00563">
    <property type="entry name" value="EAL"/>
    <property type="match status" value="1"/>
</dbReference>
<dbReference type="InterPro" id="IPR029787">
    <property type="entry name" value="Nucleotide_cyclase"/>
</dbReference>
<reference evidence="3" key="1">
    <citation type="journal article" date="2014" name="Int. J. Syst. Evol. Microbiol.">
        <title>Complete genome sequence of Corynebacterium casei LMG S-19264T (=DSM 44701T), isolated from a smear-ripened cheese.</title>
        <authorList>
            <consortium name="US DOE Joint Genome Institute (JGI-PGF)"/>
            <person name="Walter F."/>
            <person name="Albersmeier A."/>
            <person name="Kalinowski J."/>
            <person name="Ruckert C."/>
        </authorList>
    </citation>
    <scope>NUCLEOTIDE SEQUENCE</scope>
    <source>
        <strain evidence="3">CGMCC 1.12426</strain>
    </source>
</reference>
<dbReference type="PANTHER" id="PTHR44757:SF2">
    <property type="entry name" value="BIOFILM ARCHITECTURE MAINTENANCE PROTEIN MBAA"/>
    <property type="match status" value="1"/>
</dbReference>
<dbReference type="SUPFAM" id="SSF141868">
    <property type="entry name" value="EAL domain-like"/>
    <property type="match status" value="1"/>
</dbReference>
<dbReference type="InterPro" id="IPR052155">
    <property type="entry name" value="Biofilm_reg_signaling"/>
</dbReference>
<dbReference type="Gene3D" id="3.20.20.450">
    <property type="entry name" value="EAL domain"/>
    <property type="match status" value="1"/>
</dbReference>
<dbReference type="NCBIfam" id="TIGR00254">
    <property type="entry name" value="GGDEF"/>
    <property type="match status" value="1"/>
</dbReference>
<accession>A0A916WZI3</accession>
<evidence type="ECO:0000259" key="2">
    <source>
        <dbReference type="PROSITE" id="PS50887"/>
    </source>
</evidence>
<keyword evidence="4" id="KW-1185">Reference proteome</keyword>
<dbReference type="GO" id="GO:0003824">
    <property type="term" value="F:catalytic activity"/>
    <property type="evidence" value="ECO:0007669"/>
    <property type="project" value="UniProtKB-ARBA"/>
</dbReference>
<dbReference type="InterPro" id="IPR035919">
    <property type="entry name" value="EAL_sf"/>
</dbReference>
<dbReference type="RefSeq" id="WP_208998374.1">
    <property type="nucleotide sequence ID" value="NZ_BMFA01000004.1"/>
</dbReference>
<dbReference type="Proteomes" id="UP000605148">
    <property type="component" value="Unassembled WGS sequence"/>
</dbReference>
<dbReference type="PROSITE" id="PS50883">
    <property type="entry name" value="EAL"/>
    <property type="match status" value="1"/>
</dbReference>
<dbReference type="PANTHER" id="PTHR44757">
    <property type="entry name" value="DIGUANYLATE CYCLASE DGCP"/>
    <property type="match status" value="1"/>
</dbReference>
<feature type="domain" description="EAL" evidence="1">
    <location>
        <begin position="431"/>
        <end position="681"/>
    </location>
</feature>
<dbReference type="InterPro" id="IPR001633">
    <property type="entry name" value="EAL_dom"/>
</dbReference>
<dbReference type="AlphaFoldDB" id="A0A916WZI3"/>
<dbReference type="FunFam" id="3.30.70.270:FF:000001">
    <property type="entry name" value="Diguanylate cyclase domain protein"/>
    <property type="match status" value="1"/>
</dbReference>
<dbReference type="InterPro" id="IPR043128">
    <property type="entry name" value="Rev_trsase/Diguanyl_cyclase"/>
</dbReference>
<dbReference type="Gene3D" id="3.30.70.270">
    <property type="match status" value="1"/>
</dbReference>
<dbReference type="SUPFAM" id="SSF55073">
    <property type="entry name" value="Nucleotide cyclase"/>
    <property type="match status" value="1"/>
</dbReference>
<dbReference type="CDD" id="cd01948">
    <property type="entry name" value="EAL"/>
    <property type="match status" value="1"/>
</dbReference>
<dbReference type="InterPro" id="IPR035965">
    <property type="entry name" value="PAS-like_dom_sf"/>
</dbReference>
<reference evidence="3" key="2">
    <citation type="submission" date="2020-09" db="EMBL/GenBank/DDBJ databases">
        <authorList>
            <person name="Sun Q."/>
            <person name="Zhou Y."/>
        </authorList>
    </citation>
    <scope>NUCLEOTIDE SEQUENCE</scope>
    <source>
        <strain evidence="3">CGMCC 1.12426</strain>
    </source>
</reference>